<feature type="domain" description="AAA+ ATPase" evidence="2">
    <location>
        <begin position="48"/>
        <end position="215"/>
    </location>
</feature>
<dbReference type="InterPro" id="IPR003959">
    <property type="entry name" value="ATPase_AAA_core"/>
</dbReference>
<dbReference type="GO" id="GO:0016887">
    <property type="term" value="F:ATP hydrolysis activity"/>
    <property type="evidence" value="ECO:0007669"/>
    <property type="project" value="InterPro"/>
</dbReference>
<protein>
    <submittedName>
        <fullName evidence="3">MoxR family ATPase</fullName>
    </submittedName>
</protein>
<dbReference type="SMART" id="SM00382">
    <property type="entry name" value="AAA"/>
    <property type="match status" value="1"/>
</dbReference>
<keyword evidence="4" id="KW-1185">Reference proteome</keyword>
<dbReference type="PANTHER" id="PTHR42759">
    <property type="entry name" value="MOXR FAMILY PROTEIN"/>
    <property type="match status" value="1"/>
</dbReference>
<reference evidence="3" key="1">
    <citation type="submission" date="2020-10" db="EMBL/GenBank/DDBJ databases">
        <authorList>
            <person name="Castelo-Branco R."/>
            <person name="Eusebio N."/>
            <person name="Adriana R."/>
            <person name="Vieira A."/>
            <person name="Brugerolle De Fraissinette N."/>
            <person name="Rezende De Castro R."/>
            <person name="Schneider M.P."/>
            <person name="Vasconcelos V."/>
            <person name="Leao P.N."/>
        </authorList>
    </citation>
    <scope>NUCLEOTIDE SEQUENCE</scope>
    <source>
        <strain evidence="3">LEGE 11479</strain>
    </source>
</reference>
<sequence length="316" mass="35815">MPRKLTQYRFQGDPSLRPEDAHPDAPEIEEPYIADKALIKAVNLAIYLGRPLLLEGEAGCGKTRLASALAYELGLPFYRWDVGSTSRAKDGLYSYDAVLRLHDVQAKEIEPTLNRQPSDPTCYRRWGALGKAFLVDDRPAVVLIDEIDKADLDFPNDLLGVLDEPWAFEIPETGEIGENKVQAKHMPIVIITSNKEKGDLPAPFLRRCIYYYVKFPDDQKRLKEIVDAHYQVKPRRAKASKKPSAMLFKAAAEQFLELRRNGGLFKNPGTSEFLDWLDALQGFDNKPYPAEQLKSGASIPHPELLFKLRSDWLKYA</sequence>
<organism evidence="3 4">
    <name type="scientific">Leptolyngbya cf. ectocarpi LEGE 11479</name>
    <dbReference type="NCBI Taxonomy" id="1828722"/>
    <lineage>
        <taxon>Bacteria</taxon>
        <taxon>Bacillati</taxon>
        <taxon>Cyanobacteriota</taxon>
        <taxon>Cyanophyceae</taxon>
        <taxon>Leptolyngbyales</taxon>
        <taxon>Leptolyngbyaceae</taxon>
        <taxon>Leptolyngbya group</taxon>
        <taxon>Leptolyngbya</taxon>
    </lineage>
</organism>
<proteinExistence type="predicted"/>
<dbReference type="RefSeq" id="WP_193996397.1">
    <property type="nucleotide sequence ID" value="NZ_JADEXP010000456.1"/>
</dbReference>
<dbReference type="CDD" id="cd00009">
    <property type="entry name" value="AAA"/>
    <property type="match status" value="1"/>
</dbReference>
<name>A0A929FCY2_LEPEC</name>
<dbReference type="Proteomes" id="UP000615026">
    <property type="component" value="Unassembled WGS sequence"/>
</dbReference>
<comment type="caution">
    <text evidence="3">The sequence shown here is derived from an EMBL/GenBank/DDBJ whole genome shotgun (WGS) entry which is preliminary data.</text>
</comment>
<dbReference type="InterPro" id="IPR027417">
    <property type="entry name" value="P-loop_NTPase"/>
</dbReference>
<gene>
    <name evidence="3" type="ORF">IQ260_28230</name>
</gene>
<dbReference type="GO" id="GO:0005524">
    <property type="term" value="F:ATP binding"/>
    <property type="evidence" value="ECO:0007669"/>
    <property type="project" value="InterPro"/>
</dbReference>
<evidence type="ECO:0000259" key="2">
    <source>
        <dbReference type="SMART" id="SM00382"/>
    </source>
</evidence>
<accession>A0A929FCY2</accession>
<evidence type="ECO:0000313" key="3">
    <source>
        <dbReference type="EMBL" id="MBE9070537.1"/>
    </source>
</evidence>
<feature type="region of interest" description="Disordered" evidence="1">
    <location>
        <begin position="1"/>
        <end position="25"/>
    </location>
</feature>
<dbReference type="InterPro" id="IPR050764">
    <property type="entry name" value="CbbQ/NirQ/NorQ/GpvN"/>
</dbReference>
<dbReference type="InterPro" id="IPR003593">
    <property type="entry name" value="AAA+_ATPase"/>
</dbReference>
<dbReference type="Pfam" id="PF07724">
    <property type="entry name" value="AAA_2"/>
    <property type="match status" value="1"/>
</dbReference>
<dbReference type="EMBL" id="JADEXP010000456">
    <property type="protein sequence ID" value="MBE9070537.1"/>
    <property type="molecule type" value="Genomic_DNA"/>
</dbReference>
<dbReference type="SUPFAM" id="SSF52540">
    <property type="entry name" value="P-loop containing nucleoside triphosphate hydrolases"/>
    <property type="match status" value="1"/>
</dbReference>
<dbReference type="Gene3D" id="3.40.50.300">
    <property type="entry name" value="P-loop containing nucleotide triphosphate hydrolases"/>
    <property type="match status" value="1"/>
</dbReference>
<dbReference type="PANTHER" id="PTHR42759:SF1">
    <property type="entry name" value="MAGNESIUM-CHELATASE SUBUNIT CHLD"/>
    <property type="match status" value="1"/>
</dbReference>
<evidence type="ECO:0000313" key="4">
    <source>
        <dbReference type="Proteomes" id="UP000615026"/>
    </source>
</evidence>
<dbReference type="AlphaFoldDB" id="A0A929FCY2"/>
<evidence type="ECO:0000256" key="1">
    <source>
        <dbReference type="SAM" id="MobiDB-lite"/>
    </source>
</evidence>
<feature type="compositionally biased region" description="Basic and acidic residues" evidence="1">
    <location>
        <begin position="16"/>
        <end position="25"/>
    </location>
</feature>